<evidence type="ECO:0000256" key="3">
    <source>
        <dbReference type="ARBA" id="ARBA00022485"/>
    </source>
</evidence>
<dbReference type="InterPro" id="IPR007197">
    <property type="entry name" value="rSAM"/>
</dbReference>
<evidence type="ECO:0000256" key="7">
    <source>
        <dbReference type="ARBA" id="ARBA00022679"/>
    </source>
</evidence>
<dbReference type="Gene3D" id="3.20.20.70">
    <property type="entry name" value="Aldolase class I"/>
    <property type="match status" value="1"/>
</dbReference>
<dbReference type="SUPFAM" id="SSF102114">
    <property type="entry name" value="Radical SAM enzymes"/>
    <property type="match status" value="1"/>
</dbReference>
<evidence type="ECO:0000256" key="2">
    <source>
        <dbReference type="ARBA" id="ARBA00004496"/>
    </source>
</evidence>
<feature type="domain" description="Radical SAM core" evidence="14">
    <location>
        <begin position="117"/>
        <end position="370"/>
    </location>
</feature>
<dbReference type="PANTHER" id="PTHR30544">
    <property type="entry name" value="23S RRNA METHYLTRANSFERASE"/>
    <property type="match status" value="1"/>
</dbReference>
<dbReference type="InterPro" id="IPR048641">
    <property type="entry name" value="RlmN_N"/>
</dbReference>
<evidence type="ECO:0000259" key="14">
    <source>
        <dbReference type="PROSITE" id="PS51918"/>
    </source>
</evidence>
<dbReference type="Pfam" id="PF04055">
    <property type="entry name" value="Radical_SAM"/>
    <property type="match status" value="1"/>
</dbReference>
<evidence type="ECO:0000256" key="13">
    <source>
        <dbReference type="ARBA" id="ARBA00023157"/>
    </source>
</evidence>
<comment type="cofactor">
    <cofactor evidence="1">
        <name>[4Fe-4S] cluster</name>
        <dbReference type="ChEBI" id="CHEBI:49883"/>
    </cofactor>
</comment>
<dbReference type="NCBIfam" id="TIGR00048">
    <property type="entry name" value="rRNA_mod_RlmN"/>
    <property type="match status" value="1"/>
</dbReference>
<evidence type="ECO:0000256" key="12">
    <source>
        <dbReference type="ARBA" id="ARBA00023014"/>
    </source>
</evidence>
<dbReference type="SFLD" id="SFLDF00275">
    <property type="entry name" value="adenosine_C2_methyltransferase"/>
    <property type="match status" value="1"/>
</dbReference>
<evidence type="ECO:0000256" key="6">
    <source>
        <dbReference type="ARBA" id="ARBA00022603"/>
    </source>
</evidence>
<dbReference type="SFLD" id="SFLDG01062">
    <property type="entry name" value="methyltransferase_(Class_A)"/>
    <property type="match status" value="1"/>
</dbReference>
<keyword evidence="8" id="KW-0949">S-adenosyl-L-methionine</keyword>
<dbReference type="GO" id="GO:0051539">
    <property type="term" value="F:4 iron, 4 sulfur cluster binding"/>
    <property type="evidence" value="ECO:0007669"/>
    <property type="project" value="UniProtKB-KW"/>
</dbReference>
<dbReference type="GO" id="GO:0046872">
    <property type="term" value="F:metal ion binding"/>
    <property type="evidence" value="ECO:0007669"/>
    <property type="project" value="UniProtKB-KW"/>
</dbReference>
<dbReference type="GO" id="GO:0030488">
    <property type="term" value="P:tRNA methylation"/>
    <property type="evidence" value="ECO:0007669"/>
    <property type="project" value="InterPro"/>
</dbReference>
<dbReference type="PANTHER" id="PTHR30544:SF5">
    <property type="entry name" value="RADICAL SAM CORE DOMAIN-CONTAINING PROTEIN"/>
    <property type="match status" value="1"/>
</dbReference>
<keyword evidence="9" id="KW-0819">tRNA processing</keyword>
<evidence type="ECO:0000256" key="10">
    <source>
        <dbReference type="ARBA" id="ARBA00022723"/>
    </source>
</evidence>
<dbReference type="AlphaFoldDB" id="A0A3B0X8J8"/>
<keyword evidence="7 15" id="KW-0808">Transferase</keyword>
<protein>
    <submittedName>
        <fullName evidence="15">23S rRNA (Adenine(2503)-C(2))-methyltransferase @ tRNA (Adenine(37)-C(2))-methyltransferase</fullName>
        <ecNumber evidence="15">2.1.1.192</ecNumber>
    </submittedName>
</protein>
<keyword evidence="11" id="KW-0408">Iron</keyword>
<dbReference type="FunFam" id="3.20.20.70:FF:000008">
    <property type="entry name" value="Dual-specificity RNA methyltransferase RlmN"/>
    <property type="match status" value="1"/>
</dbReference>
<dbReference type="InterPro" id="IPR004383">
    <property type="entry name" value="rRNA_lsu_MTrfase_RlmN/Cfr"/>
</dbReference>
<dbReference type="Gene3D" id="1.10.150.530">
    <property type="match status" value="1"/>
</dbReference>
<dbReference type="InterPro" id="IPR013785">
    <property type="entry name" value="Aldolase_TIM"/>
</dbReference>
<keyword evidence="6 15" id="KW-0489">Methyltransferase</keyword>
<keyword evidence="5" id="KW-0698">rRNA processing</keyword>
<keyword evidence="3" id="KW-0004">4Fe-4S</keyword>
<evidence type="ECO:0000256" key="9">
    <source>
        <dbReference type="ARBA" id="ARBA00022694"/>
    </source>
</evidence>
<gene>
    <name evidence="15" type="ORF">MNBD_GAMMA06-1988</name>
</gene>
<dbReference type="Pfam" id="PF21016">
    <property type="entry name" value="RlmN_N"/>
    <property type="match status" value="1"/>
</dbReference>
<evidence type="ECO:0000256" key="11">
    <source>
        <dbReference type="ARBA" id="ARBA00023004"/>
    </source>
</evidence>
<dbReference type="InterPro" id="IPR058240">
    <property type="entry name" value="rSAM_sf"/>
</dbReference>
<dbReference type="PROSITE" id="PS51918">
    <property type="entry name" value="RADICAL_SAM"/>
    <property type="match status" value="1"/>
</dbReference>
<dbReference type="SFLD" id="SFLDS00029">
    <property type="entry name" value="Radical_SAM"/>
    <property type="match status" value="1"/>
</dbReference>
<dbReference type="EC" id="2.1.1.192" evidence="15"/>
<dbReference type="CDD" id="cd01335">
    <property type="entry name" value="Radical_SAM"/>
    <property type="match status" value="1"/>
</dbReference>
<reference evidence="15" key="1">
    <citation type="submission" date="2018-06" db="EMBL/GenBank/DDBJ databases">
        <authorList>
            <person name="Zhirakovskaya E."/>
        </authorList>
    </citation>
    <scope>NUCLEOTIDE SEQUENCE</scope>
</reference>
<evidence type="ECO:0000256" key="4">
    <source>
        <dbReference type="ARBA" id="ARBA00022490"/>
    </source>
</evidence>
<evidence type="ECO:0000256" key="5">
    <source>
        <dbReference type="ARBA" id="ARBA00022552"/>
    </source>
</evidence>
<keyword evidence="10" id="KW-0479">Metal-binding</keyword>
<comment type="subcellular location">
    <subcellularLocation>
        <location evidence="2">Cytoplasm</location>
    </subcellularLocation>
</comment>
<name>A0A3B0X8J8_9ZZZZ</name>
<proteinExistence type="inferred from homology"/>
<dbReference type="FunFam" id="1.10.150.530:FF:000003">
    <property type="entry name" value="Dual-specificity RNA methyltransferase RlmN"/>
    <property type="match status" value="1"/>
</dbReference>
<keyword evidence="12" id="KW-0411">Iron-sulfur</keyword>
<evidence type="ECO:0000256" key="1">
    <source>
        <dbReference type="ARBA" id="ARBA00001966"/>
    </source>
</evidence>
<organism evidence="15">
    <name type="scientific">hydrothermal vent metagenome</name>
    <dbReference type="NCBI Taxonomy" id="652676"/>
    <lineage>
        <taxon>unclassified sequences</taxon>
        <taxon>metagenomes</taxon>
        <taxon>ecological metagenomes</taxon>
    </lineage>
</organism>
<keyword evidence="13" id="KW-1015">Disulfide bond</keyword>
<dbReference type="EMBL" id="UOFD01000057">
    <property type="protein sequence ID" value="VAW53136.1"/>
    <property type="molecule type" value="Genomic_DNA"/>
</dbReference>
<dbReference type="InterPro" id="IPR040072">
    <property type="entry name" value="Methyltransferase_A"/>
</dbReference>
<dbReference type="PIRSF" id="PIRSF006004">
    <property type="entry name" value="CHP00048"/>
    <property type="match status" value="1"/>
</dbReference>
<dbReference type="HAMAP" id="MF_01849">
    <property type="entry name" value="RNA_methyltr_RlmN"/>
    <property type="match status" value="1"/>
</dbReference>
<dbReference type="InterPro" id="IPR027492">
    <property type="entry name" value="RNA_MTrfase_RlmN"/>
</dbReference>
<evidence type="ECO:0000313" key="15">
    <source>
        <dbReference type="EMBL" id="VAW53136.1"/>
    </source>
</evidence>
<keyword evidence="4" id="KW-0963">Cytoplasm</keyword>
<dbReference type="GO" id="GO:0008173">
    <property type="term" value="F:RNA methyltransferase activity"/>
    <property type="evidence" value="ECO:0007669"/>
    <property type="project" value="InterPro"/>
</dbReference>
<sequence>MTNTQQQIERDPNLQVMLKSDTTNLLGLDRVALEDFFESIGEKKFRATQVMKWIHQLGVTDFQQMNNLSKNLRNRLVETSCVQNLHVAKDLISKDGTRKWLLQLNDGNHIEAVFIPEDDRGTLCVSSQVGCALDCSFCSTGRQGFNRNLTTAEIISQVWLAAHLLEEEKRLCAGTDSSRAIQEQLPPGRKITNVVMMGMGEPLLNFDNTISAVRIMMDDFSYGLSKRRVTVSTAGVVPAMDRLGDTLDMRLAVSLHAPNDALRDELVPINKKYPLKKLMAACRRFIDKQNTRSRITFEYVLLEGVNDKPEHARELIKLLKGIPTLMNLIPFNPFAGSGYSTSSKKAVIRFREILHDSGMTTVVRKTRGDDIDAACGQLAGKIRDKSRRHRRFEEPRFGME</sequence>
<accession>A0A3B0X8J8</accession>
<dbReference type="GO" id="GO:0070475">
    <property type="term" value="P:rRNA base methylation"/>
    <property type="evidence" value="ECO:0007669"/>
    <property type="project" value="InterPro"/>
</dbReference>
<evidence type="ECO:0000256" key="8">
    <source>
        <dbReference type="ARBA" id="ARBA00022691"/>
    </source>
</evidence>
<dbReference type="GO" id="GO:0005737">
    <property type="term" value="C:cytoplasm"/>
    <property type="evidence" value="ECO:0007669"/>
    <property type="project" value="UniProtKB-SubCell"/>
</dbReference>